<dbReference type="CDD" id="cd06291">
    <property type="entry name" value="PBP1_Qymf-like"/>
    <property type="match status" value="1"/>
</dbReference>
<dbReference type="InterPro" id="IPR046335">
    <property type="entry name" value="LacI/GalR-like_sensor"/>
</dbReference>
<organism evidence="6 7">
    <name type="scientific">Candidatus Salinicoccus stercoripullorum</name>
    <dbReference type="NCBI Taxonomy" id="2838756"/>
    <lineage>
        <taxon>Bacteria</taxon>
        <taxon>Bacillati</taxon>
        <taxon>Bacillota</taxon>
        <taxon>Bacilli</taxon>
        <taxon>Bacillales</taxon>
        <taxon>Staphylococcaceae</taxon>
        <taxon>Salinicoccus</taxon>
    </lineage>
</organism>
<dbReference type="InterPro" id="IPR010982">
    <property type="entry name" value="Lambda_DNA-bd_dom_sf"/>
</dbReference>
<dbReference type="InterPro" id="IPR028082">
    <property type="entry name" value="Peripla_BP_I"/>
</dbReference>
<dbReference type="PANTHER" id="PTHR30146">
    <property type="entry name" value="LACI-RELATED TRANSCRIPTIONAL REPRESSOR"/>
    <property type="match status" value="1"/>
</dbReference>
<name>A0A9D1U1Z4_9STAP</name>
<keyword evidence="4" id="KW-0804">Transcription</keyword>
<evidence type="ECO:0000259" key="5">
    <source>
        <dbReference type="PROSITE" id="PS50932"/>
    </source>
</evidence>
<proteinExistence type="predicted"/>
<dbReference type="PRINTS" id="PR00036">
    <property type="entry name" value="HTHLACI"/>
</dbReference>
<dbReference type="Proteomes" id="UP000823989">
    <property type="component" value="Unassembled WGS sequence"/>
</dbReference>
<keyword evidence="1" id="KW-0678">Repressor</keyword>
<protein>
    <submittedName>
        <fullName evidence="6">LacI family DNA-binding transcriptional regulator</fullName>
    </submittedName>
</protein>
<dbReference type="GO" id="GO:0000976">
    <property type="term" value="F:transcription cis-regulatory region binding"/>
    <property type="evidence" value="ECO:0007669"/>
    <property type="project" value="TreeGrafter"/>
</dbReference>
<reference evidence="6" key="1">
    <citation type="journal article" date="2021" name="PeerJ">
        <title>Extensive microbial diversity within the chicken gut microbiome revealed by metagenomics and culture.</title>
        <authorList>
            <person name="Gilroy R."/>
            <person name="Ravi A."/>
            <person name="Getino M."/>
            <person name="Pursley I."/>
            <person name="Horton D.L."/>
            <person name="Alikhan N.F."/>
            <person name="Baker D."/>
            <person name="Gharbi K."/>
            <person name="Hall N."/>
            <person name="Watson M."/>
            <person name="Adriaenssens E.M."/>
            <person name="Foster-Nyarko E."/>
            <person name="Jarju S."/>
            <person name="Secka A."/>
            <person name="Antonio M."/>
            <person name="Oren A."/>
            <person name="Chaudhuri R.R."/>
            <person name="La Ragione R."/>
            <person name="Hildebrand F."/>
            <person name="Pallen M.J."/>
        </authorList>
    </citation>
    <scope>NUCLEOTIDE SEQUENCE</scope>
    <source>
        <strain evidence="6">ChiHjej13B12-752</strain>
    </source>
</reference>
<dbReference type="GO" id="GO:0003700">
    <property type="term" value="F:DNA-binding transcription factor activity"/>
    <property type="evidence" value="ECO:0007669"/>
    <property type="project" value="TreeGrafter"/>
</dbReference>
<evidence type="ECO:0000256" key="2">
    <source>
        <dbReference type="ARBA" id="ARBA00023015"/>
    </source>
</evidence>
<dbReference type="Gene3D" id="1.10.260.40">
    <property type="entry name" value="lambda repressor-like DNA-binding domains"/>
    <property type="match status" value="1"/>
</dbReference>
<reference evidence="6" key="2">
    <citation type="submission" date="2021-04" db="EMBL/GenBank/DDBJ databases">
        <authorList>
            <person name="Gilroy R."/>
        </authorList>
    </citation>
    <scope>NUCLEOTIDE SEQUENCE</scope>
    <source>
        <strain evidence="6">ChiHjej13B12-752</strain>
    </source>
</reference>
<evidence type="ECO:0000256" key="3">
    <source>
        <dbReference type="ARBA" id="ARBA00023125"/>
    </source>
</evidence>
<evidence type="ECO:0000313" key="6">
    <source>
        <dbReference type="EMBL" id="HIW13774.1"/>
    </source>
</evidence>
<keyword evidence="2" id="KW-0805">Transcription regulation</keyword>
<dbReference type="SUPFAM" id="SSF47413">
    <property type="entry name" value="lambda repressor-like DNA-binding domains"/>
    <property type="match status" value="1"/>
</dbReference>
<dbReference type="Pfam" id="PF13377">
    <property type="entry name" value="Peripla_BP_3"/>
    <property type="match status" value="1"/>
</dbReference>
<dbReference type="Pfam" id="PF00356">
    <property type="entry name" value="LacI"/>
    <property type="match status" value="1"/>
</dbReference>
<evidence type="ECO:0000256" key="4">
    <source>
        <dbReference type="ARBA" id="ARBA00023163"/>
    </source>
</evidence>
<dbReference type="PANTHER" id="PTHR30146:SF95">
    <property type="entry name" value="RIBOSE OPERON REPRESSOR"/>
    <property type="match status" value="1"/>
</dbReference>
<sequence>MKPKIQDVARIAGVSTTTVSRVLNDRGYISQKTRDKVYSAMKEINYVPNDLARSLFNKRSYLIGVIVPSTNHPFFGELVADIENICNEKGYKVLLCNSLHQPDKEKEYWDMLRRNQVDGVIVVTYNRGLIDEKQQLPAVAIDHYLSENIHVVSSDNYKGGEMATKELIEAGCSKIIHINGDASLDTPANKRMYAYEQVMNEENRFYKTYHVPDVAFLDQSSDVIKKLFHDHPDVDGIFASDDLLAIHILQYAESQGYRIPDDLKVIGYDGSGLIRSIYPSLTTIIQPVYEIAWSSVNTLIEEVEGKKTETQEQVFPISLWRGTTI</sequence>
<gene>
    <name evidence="6" type="ORF">H9891_11535</name>
</gene>
<dbReference type="SUPFAM" id="SSF53822">
    <property type="entry name" value="Periplasmic binding protein-like I"/>
    <property type="match status" value="1"/>
</dbReference>
<evidence type="ECO:0000313" key="7">
    <source>
        <dbReference type="Proteomes" id="UP000823989"/>
    </source>
</evidence>
<accession>A0A9D1U1Z4</accession>
<dbReference type="EMBL" id="DXHR01000037">
    <property type="protein sequence ID" value="HIW13774.1"/>
    <property type="molecule type" value="Genomic_DNA"/>
</dbReference>
<dbReference type="SMART" id="SM00354">
    <property type="entry name" value="HTH_LACI"/>
    <property type="match status" value="1"/>
</dbReference>
<evidence type="ECO:0000256" key="1">
    <source>
        <dbReference type="ARBA" id="ARBA00022491"/>
    </source>
</evidence>
<dbReference type="AlphaFoldDB" id="A0A9D1U1Z4"/>
<dbReference type="PROSITE" id="PS00356">
    <property type="entry name" value="HTH_LACI_1"/>
    <property type="match status" value="1"/>
</dbReference>
<comment type="caution">
    <text evidence="6">The sequence shown here is derived from an EMBL/GenBank/DDBJ whole genome shotgun (WGS) entry which is preliminary data.</text>
</comment>
<dbReference type="PROSITE" id="PS50932">
    <property type="entry name" value="HTH_LACI_2"/>
    <property type="match status" value="1"/>
</dbReference>
<dbReference type="CDD" id="cd01392">
    <property type="entry name" value="HTH_LacI"/>
    <property type="match status" value="1"/>
</dbReference>
<feature type="domain" description="HTH lacI-type" evidence="5">
    <location>
        <begin position="3"/>
        <end position="57"/>
    </location>
</feature>
<dbReference type="Gene3D" id="3.40.50.2300">
    <property type="match status" value="2"/>
</dbReference>
<dbReference type="InterPro" id="IPR000843">
    <property type="entry name" value="HTH_LacI"/>
</dbReference>
<keyword evidence="3 6" id="KW-0238">DNA-binding</keyword>